<gene>
    <name evidence="1" type="ORF">GS429_20655</name>
</gene>
<evidence type="ECO:0000313" key="1">
    <source>
        <dbReference type="EMBL" id="MXV64434.1"/>
    </source>
</evidence>
<dbReference type="OrthoDB" id="350176at2157"/>
<dbReference type="EMBL" id="WUYX01000071">
    <property type="protein sequence ID" value="MXV64434.1"/>
    <property type="molecule type" value="Genomic_DNA"/>
</dbReference>
<accession>A0A6B0VSJ3</accession>
<keyword evidence="2" id="KW-1185">Reference proteome</keyword>
<dbReference type="Proteomes" id="UP000434101">
    <property type="component" value="Unassembled WGS sequence"/>
</dbReference>
<proteinExistence type="predicted"/>
<dbReference type="AlphaFoldDB" id="A0A6B0VSJ3"/>
<dbReference type="RefSeq" id="WP_160068103.1">
    <property type="nucleotide sequence ID" value="NZ_WUYX01000071.1"/>
</dbReference>
<reference evidence="1 2" key="1">
    <citation type="submission" date="2020-01" db="EMBL/GenBank/DDBJ databases">
        <title>Natronorubrum sp. JWXQ-INN 674 isolated from Inner Mongolia Autonomous Region of China.</title>
        <authorList>
            <person name="Xue Q."/>
        </authorList>
    </citation>
    <scope>NUCLEOTIDE SEQUENCE [LARGE SCALE GENOMIC DNA]</scope>
    <source>
        <strain evidence="1 2">JWXQ-INN-674</strain>
    </source>
</reference>
<evidence type="ECO:0000313" key="2">
    <source>
        <dbReference type="Proteomes" id="UP000434101"/>
    </source>
</evidence>
<organism evidence="1 2">
    <name type="scientific">Natronorubrum halalkaliphilum</name>
    <dbReference type="NCBI Taxonomy" id="2691917"/>
    <lineage>
        <taxon>Archaea</taxon>
        <taxon>Methanobacteriati</taxon>
        <taxon>Methanobacteriota</taxon>
        <taxon>Stenosarchaea group</taxon>
        <taxon>Halobacteria</taxon>
        <taxon>Halobacteriales</taxon>
        <taxon>Natrialbaceae</taxon>
        <taxon>Natronorubrum</taxon>
    </lineage>
</organism>
<protein>
    <submittedName>
        <fullName evidence="1">Uncharacterized protein</fullName>
    </submittedName>
</protein>
<sequence length="71" mass="8062">MALVFLGLNDEREGWERIGKVNDGEIIEDPTGELEATIQGVYDLEDEERLKRIFNNHYINAVPVTEDGGKE</sequence>
<name>A0A6B0VSJ3_9EURY</name>
<comment type="caution">
    <text evidence="1">The sequence shown here is derived from an EMBL/GenBank/DDBJ whole genome shotgun (WGS) entry which is preliminary data.</text>
</comment>